<dbReference type="InterPro" id="IPR013783">
    <property type="entry name" value="Ig-like_fold"/>
</dbReference>
<evidence type="ECO:0008006" key="3">
    <source>
        <dbReference type="Google" id="ProtNLM"/>
    </source>
</evidence>
<reference evidence="2" key="1">
    <citation type="journal article" date="2021" name="Syst. Appl. Microbiol.">
        <title>Roseomonas hellenica sp. nov., isolated from roots of wild-growing Alkanna tinctoria.</title>
        <authorList>
            <person name="Rat A."/>
            <person name="Naranjo H.D."/>
            <person name="Lebbe L."/>
            <person name="Cnockaert M."/>
            <person name="Krigas N."/>
            <person name="Grigoriadou K."/>
            <person name="Maloupa E."/>
            <person name="Willems A."/>
        </authorList>
    </citation>
    <scope>NUCLEOTIDE SEQUENCE [LARGE SCALE GENOMIC DNA]</scope>
    <source>
        <strain evidence="2">LMG 31159</strain>
    </source>
</reference>
<protein>
    <recommendedName>
        <fullName evidence="3">Alpha-galactosidase NEW3 domain-containing protein</fullName>
    </recommendedName>
</protein>
<evidence type="ECO:0000313" key="2">
    <source>
        <dbReference type="Proteomes" id="UP000698752"/>
    </source>
</evidence>
<comment type="caution">
    <text evidence="1">The sequence shown here is derived from an EMBL/GenBank/DDBJ whole genome shotgun (WGS) entry which is preliminary data.</text>
</comment>
<dbReference type="RefSeq" id="WP_211865116.1">
    <property type="nucleotide sequence ID" value="NZ_JAAEDI010000001.1"/>
</dbReference>
<dbReference type="Proteomes" id="UP000698752">
    <property type="component" value="Unassembled WGS sequence"/>
</dbReference>
<name>A0ABS5EAV8_9PROT</name>
<dbReference type="EMBL" id="JAAEDI010000001">
    <property type="protein sequence ID" value="MBR0648150.1"/>
    <property type="molecule type" value="Genomic_DNA"/>
</dbReference>
<organism evidence="1 2">
    <name type="scientific">Neoroseomonas terrae</name>
    <dbReference type="NCBI Taxonomy" id="424799"/>
    <lineage>
        <taxon>Bacteria</taxon>
        <taxon>Pseudomonadati</taxon>
        <taxon>Pseudomonadota</taxon>
        <taxon>Alphaproteobacteria</taxon>
        <taxon>Acetobacterales</taxon>
        <taxon>Acetobacteraceae</taxon>
        <taxon>Neoroseomonas</taxon>
    </lineage>
</organism>
<accession>A0ABS5EAV8</accession>
<gene>
    <name evidence="1" type="ORF">GXW78_00620</name>
</gene>
<sequence length="634" mass="67937">MRFGALFRRGFCRCGSASDLAPLNAQAVAPVRGGDPALGPAFGPLPAPLAAWKTFTDGPVSIVYTTDAAAHRFHALAPEACAAPGSVPEACVVADIDLGRLTDPAHPAQVQRTARMAAHSLAVFRDLGFRVPDTLTIRLCTFGREKGANYRGGTEVWLDHVWVSTRLSDADALLTVAHEVFHRVQYLYNATSNKTSPLYAALREGGARLAEDWVLDSGDRYLKDGSELLGDPGRPLLHHAAPGGEIAPHSYAAALFWRWLCEQHGERAGASDFGHEVMRTVLERMVDDSGYILQDLREARGLVYGEGHLDRFQHLDVAGGETLSTETDWGNFLVANWLHGTGKPTPDLRFDYVEDDAGDGAFSGKRPFVWPGEALRAEQLPAKPYSFVIPGGAVRAGFAARYNTIDVTGSSPPLVQLDFEVQDGMEDPLVQVLMVSRDADGREKLKDLIRSDRTRWSTVIPTKGLAQIVVIVAAREKPGRYRLALSAAAGQAVLHVAPCNAAAGTSFETDPRAGAWPWTSPDVALDGTDIRIRVTNRGDVVSGQATVALAAQGTTADVPLKAAAWRPVGDGTLPPIEPGATATLRIPWQAPAVPKAATGWGLRATVTDEAGGERLVVLSSVGALARPRRFDTVL</sequence>
<evidence type="ECO:0000313" key="1">
    <source>
        <dbReference type="EMBL" id="MBR0648150.1"/>
    </source>
</evidence>
<proteinExistence type="predicted"/>
<keyword evidence="2" id="KW-1185">Reference proteome</keyword>
<dbReference type="Gene3D" id="2.60.40.10">
    <property type="entry name" value="Immunoglobulins"/>
    <property type="match status" value="1"/>
</dbReference>